<feature type="transmembrane region" description="Helical" evidence="1">
    <location>
        <begin position="83"/>
        <end position="103"/>
    </location>
</feature>
<name>A0A1G9LP59_9ACTN</name>
<feature type="transmembrane region" description="Helical" evidence="1">
    <location>
        <begin position="51"/>
        <end position="71"/>
    </location>
</feature>
<organism evidence="2 3">
    <name type="scientific">Geodermatophilus siccatus</name>
    <dbReference type="NCBI Taxonomy" id="1137991"/>
    <lineage>
        <taxon>Bacteria</taxon>
        <taxon>Bacillati</taxon>
        <taxon>Actinomycetota</taxon>
        <taxon>Actinomycetes</taxon>
        <taxon>Geodermatophilales</taxon>
        <taxon>Geodermatophilaceae</taxon>
        <taxon>Geodermatophilus</taxon>
    </lineage>
</organism>
<keyword evidence="1" id="KW-0812">Transmembrane</keyword>
<dbReference type="STRING" id="1137991.SAMN05660642_00517"/>
<dbReference type="RefSeq" id="WP_175479371.1">
    <property type="nucleotide sequence ID" value="NZ_FNHE01000001.1"/>
</dbReference>
<keyword evidence="3" id="KW-1185">Reference proteome</keyword>
<sequence>MAGPDTHVDLRRIGLAAGGSVLASVAWYSAWGDRLAELDEAYADGGPPAAWVLPVELARSGAVATAVALLAGSTGARDRGGAARLGLGLWGAFPVVLLTGSVVHEKVPWQLAAIHAGDWLVKLLLVSVTVGRGPGRR</sequence>
<evidence type="ECO:0000313" key="3">
    <source>
        <dbReference type="Proteomes" id="UP000198680"/>
    </source>
</evidence>
<accession>A0A1G9LP59</accession>
<dbReference type="EMBL" id="FNHE01000001">
    <property type="protein sequence ID" value="SDL63673.1"/>
    <property type="molecule type" value="Genomic_DNA"/>
</dbReference>
<evidence type="ECO:0000313" key="2">
    <source>
        <dbReference type="EMBL" id="SDL63673.1"/>
    </source>
</evidence>
<evidence type="ECO:0008006" key="4">
    <source>
        <dbReference type="Google" id="ProtNLM"/>
    </source>
</evidence>
<feature type="transmembrane region" description="Helical" evidence="1">
    <location>
        <begin position="109"/>
        <end position="131"/>
    </location>
</feature>
<dbReference type="Proteomes" id="UP000198680">
    <property type="component" value="Unassembled WGS sequence"/>
</dbReference>
<protein>
    <recommendedName>
        <fullName evidence="4">DUF1761 domain-containing protein</fullName>
    </recommendedName>
</protein>
<dbReference type="InterPro" id="IPR013879">
    <property type="entry name" value="DUF1761"/>
</dbReference>
<proteinExistence type="predicted"/>
<gene>
    <name evidence="2" type="ORF">SAMN05660642_00517</name>
</gene>
<keyword evidence="1" id="KW-0472">Membrane</keyword>
<reference evidence="3" key="1">
    <citation type="submission" date="2016-10" db="EMBL/GenBank/DDBJ databases">
        <authorList>
            <person name="Varghese N."/>
            <person name="Submissions S."/>
        </authorList>
    </citation>
    <scope>NUCLEOTIDE SEQUENCE [LARGE SCALE GENOMIC DNA]</scope>
    <source>
        <strain evidence="3">DSM 45419</strain>
    </source>
</reference>
<dbReference type="AlphaFoldDB" id="A0A1G9LP59"/>
<feature type="transmembrane region" description="Helical" evidence="1">
    <location>
        <begin position="12"/>
        <end position="31"/>
    </location>
</feature>
<dbReference type="Pfam" id="PF08570">
    <property type="entry name" value="DUF1761"/>
    <property type="match status" value="1"/>
</dbReference>
<keyword evidence="1" id="KW-1133">Transmembrane helix</keyword>
<evidence type="ECO:0000256" key="1">
    <source>
        <dbReference type="SAM" id="Phobius"/>
    </source>
</evidence>